<dbReference type="SUPFAM" id="SSF54518">
    <property type="entry name" value="Tubby C-terminal domain-like"/>
    <property type="match status" value="1"/>
</dbReference>
<proteinExistence type="inferred from homology"/>
<feature type="domain" description="Tubby C-terminal" evidence="3">
    <location>
        <begin position="93"/>
        <end position="376"/>
    </location>
</feature>
<accession>A0A7N0U8S7</accession>
<evidence type="ECO:0000259" key="3">
    <source>
        <dbReference type="Pfam" id="PF01167"/>
    </source>
</evidence>
<dbReference type="PRINTS" id="PR01573">
    <property type="entry name" value="SUPERTUBBY"/>
</dbReference>
<dbReference type="InterPro" id="IPR018066">
    <property type="entry name" value="Tubby_C_CS"/>
</dbReference>
<dbReference type="Proteomes" id="UP000594263">
    <property type="component" value="Unplaced"/>
</dbReference>
<evidence type="ECO:0000256" key="1">
    <source>
        <dbReference type="ARBA" id="ARBA00007129"/>
    </source>
</evidence>
<dbReference type="InterPro" id="IPR025659">
    <property type="entry name" value="Tubby-like_C"/>
</dbReference>
<feature type="region of interest" description="Disordered" evidence="2">
    <location>
        <begin position="267"/>
        <end position="286"/>
    </location>
</feature>
<reference evidence="4" key="1">
    <citation type="submission" date="2021-01" db="UniProtKB">
        <authorList>
            <consortium name="EnsemblPlants"/>
        </authorList>
    </citation>
    <scope>IDENTIFICATION</scope>
</reference>
<dbReference type="PROSITE" id="PS01200">
    <property type="entry name" value="TUB_1"/>
    <property type="match status" value="1"/>
</dbReference>
<evidence type="ECO:0000256" key="2">
    <source>
        <dbReference type="SAM" id="MobiDB-lite"/>
    </source>
</evidence>
<evidence type="ECO:0000313" key="4">
    <source>
        <dbReference type="EnsemblPlants" id="Kaladp0058s0182.1.v1.1"/>
    </source>
</evidence>
<protein>
    <recommendedName>
        <fullName evidence="3">Tubby C-terminal domain-containing protein</fullName>
    </recommendedName>
</protein>
<dbReference type="Gene3D" id="3.20.90.10">
    <property type="entry name" value="Tubby Protein, Chain A"/>
    <property type="match status" value="1"/>
</dbReference>
<comment type="similarity">
    <text evidence="1">Belongs to the TUB family.</text>
</comment>
<dbReference type="Pfam" id="PF01167">
    <property type="entry name" value="Tub"/>
    <property type="match status" value="1"/>
</dbReference>
<evidence type="ECO:0000313" key="5">
    <source>
        <dbReference type="Proteomes" id="UP000594263"/>
    </source>
</evidence>
<dbReference type="PANTHER" id="PTHR16517">
    <property type="entry name" value="TUBBY-RELATED"/>
    <property type="match status" value="1"/>
</dbReference>
<name>A0A7N0U8S7_KALFE</name>
<keyword evidence="5" id="KW-1185">Reference proteome</keyword>
<dbReference type="Gramene" id="Kaladp0058s0182.1.v1.1">
    <property type="protein sequence ID" value="Kaladp0058s0182.1.v1.1"/>
    <property type="gene ID" value="Kaladp0058s0182.v1.1"/>
</dbReference>
<dbReference type="PANTHER" id="PTHR16517:SF158">
    <property type="entry name" value="TUBBY-LIKE F-BOX PROTEIN 9"/>
    <property type="match status" value="1"/>
</dbReference>
<dbReference type="InterPro" id="IPR000007">
    <property type="entry name" value="Tubby_C"/>
</dbReference>
<sequence length="382" mass="42794">MMSLRTMIREIRSRPHRVIQDDSAADSDQRSWADMPEELLREVIARIEASEKSWPRRRSVVACAGVCSTWRRVTEEIVKTPELSRTITFPINLKQPGPRESLVQCFIKRDRSSQTYHLYLSLTNALVENGKYLLSARKSRRGTGTDYVISLHAEGTTKKHETFIGKLRANFFGSRFTILDAQPPHPGAKVTKSSSTRVGLRQISPRASVGSYSVAHISYDLNVLGARGPRKMQCVFDTIPSSAIKPGGIAPTPTEFPIRHLDRSPSIRFGRSKSSNIRTSPDNPKDGALVLKSKAPRWHDQLQCWCLNFHGRVTVASVKNFQLMPASQPEPTPSTTDDKDHIILQFGKVGKDLFTMDYRYPISAFQAFAVCLSSFASNVSCE</sequence>
<organism evidence="4 5">
    <name type="scientific">Kalanchoe fedtschenkoi</name>
    <name type="common">Lavender scallops</name>
    <name type="synonym">South American air plant</name>
    <dbReference type="NCBI Taxonomy" id="63787"/>
    <lineage>
        <taxon>Eukaryota</taxon>
        <taxon>Viridiplantae</taxon>
        <taxon>Streptophyta</taxon>
        <taxon>Embryophyta</taxon>
        <taxon>Tracheophyta</taxon>
        <taxon>Spermatophyta</taxon>
        <taxon>Magnoliopsida</taxon>
        <taxon>eudicotyledons</taxon>
        <taxon>Gunneridae</taxon>
        <taxon>Pentapetalae</taxon>
        <taxon>Saxifragales</taxon>
        <taxon>Crassulaceae</taxon>
        <taxon>Kalanchoe</taxon>
    </lineage>
</organism>
<dbReference type="EnsemblPlants" id="Kaladp0058s0182.1.v1.1">
    <property type="protein sequence ID" value="Kaladp0058s0182.1.v1.1"/>
    <property type="gene ID" value="Kaladp0058s0182.v1.1"/>
</dbReference>
<dbReference type="AlphaFoldDB" id="A0A7N0U8S7"/>
<feature type="compositionally biased region" description="Polar residues" evidence="2">
    <location>
        <begin position="272"/>
        <end position="282"/>
    </location>
</feature>
<dbReference type="CDD" id="cd22153">
    <property type="entry name" value="F-box_AtTLP-like"/>
    <property type="match status" value="1"/>
</dbReference>